<feature type="compositionally biased region" description="Basic residues" evidence="5">
    <location>
        <begin position="1161"/>
        <end position="1178"/>
    </location>
</feature>
<dbReference type="GO" id="GO:0006508">
    <property type="term" value="P:proteolysis"/>
    <property type="evidence" value="ECO:0007669"/>
    <property type="project" value="UniProtKB-KW"/>
</dbReference>
<dbReference type="GO" id="GO:0008234">
    <property type="term" value="F:cysteine-type peptidase activity"/>
    <property type="evidence" value="ECO:0007669"/>
    <property type="project" value="InterPro"/>
</dbReference>
<evidence type="ECO:0000256" key="1">
    <source>
        <dbReference type="ARBA" id="ARBA00005234"/>
    </source>
</evidence>
<comment type="similarity">
    <text evidence="1">Belongs to the peptidase C48 family.</text>
</comment>
<feature type="compositionally biased region" description="Polar residues" evidence="5">
    <location>
        <begin position="403"/>
        <end position="435"/>
    </location>
</feature>
<dbReference type="InterPro" id="IPR004330">
    <property type="entry name" value="FAR1_DNA_bnd_dom"/>
</dbReference>
<dbReference type="Gene3D" id="3.40.395.10">
    <property type="entry name" value="Adenoviral Proteinase, Chain A"/>
    <property type="match status" value="1"/>
</dbReference>
<reference evidence="8" key="1">
    <citation type="journal article" date="2005" name="Nature">
        <title>The map-based sequence of the rice genome.</title>
        <authorList>
            <consortium name="International rice genome sequencing project (IRGSP)"/>
            <person name="Matsumoto T."/>
            <person name="Wu J."/>
            <person name="Kanamori H."/>
            <person name="Katayose Y."/>
            <person name="Fujisawa M."/>
            <person name="Namiki N."/>
            <person name="Mizuno H."/>
            <person name="Yamamoto K."/>
            <person name="Antonio B.A."/>
            <person name="Baba T."/>
            <person name="Sakata K."/>
            <person name="Nagamura Y."/>
            <person name="Aoki H."/>
            <person name="Arikawa K."/>
            <person name="Arita K."/>
            <person name="Bito T."/>
            <person name="Chiden Y."/>
            <person name="Fujitsuka N."/>
            <person name="Fukunaka R."/>
            <person name="Hamada M."/>
            <person name="Harada C."/>
            <person name="Hayashi A."/>
            <person name="Hijishita S."/>
            <person name="Honda M."/>
            <person name="Hosokawa S."/>
            <person name="Ichikawa Y."/>
            <person name="Idonuma A."/>
            <person name="Iijima M."/>
            <person name="Ikeda M."/>
            <person name="Ikeno M."/>
            <person name="Ito K."/>
            <person name="Ito S."/>
            <person name="Ito T."/>
            <person name="Ito Y."/>
            <person name="Ito Y."/>
            <person name="Iwabuchi A."/>
            <person name="Kamiya K."/>
            <person name="Karasawa W."/>
            <person name="Kurita K."/>
            <person name="Katagiri S."/>
            <person name="Kikuta A."/>
            <person name="Kobayashi H."/>
            <person name="Kobayashi N."/>
            <person name="Machita K."/>
            <person name="Maehara T."/>
            <person name="Masukawa M."/>
            <person name="Mizubayashi T."/>
            <person name="Mukai Y."/>
            <person name="Nagasaki H."/>
            <person name="Nagata Y."/>
            <person name="Naito S."/>
            <person name="Nakashima M."/>
            <person name="Nakama Y."/>
            <person name="Nakamichi Y."/>
            <person name="Nakamura M."/>
            <person name="Meguro A."/>
            <person name="Negishi M."/>
            <person name="Ohta I."/>
            <person name="Ohta T."/>
            <person name="Okamoto M."/>
            <person name="Ono N."/>
            <person name="Saji S."/>
            <person name="Sakaguchi M."/>
            <person name="Sakai K."/>
            <person name="Shibata M."/>
            <person name="Shimokawa T."/>
            <person name="Song J."/>
            <person name="Takazaki Y."/>
            <person name="Terasawa K."/>
            <person name="Tsugane M."/>
            <person name="Tsuji K."/>
            <person name="Ueda S."/>
            <person name="Waki K."/>
            <person name="Yamagata H."/>
            <person name="Yamamoto M."/>
            <person name="Yamamoto S."/>
            <person name="Yamane H."/>
            <person name="Yoshiki S."/>
            <person name="Yoshihara R."/>
            <person name="Yukawa K."/>
            <person name="Zhong H."/>
            <person name="Yano M."/>
            <person name="Yuan Q."/>
            <person name="Ouyang S."/>
            <person name="Liu J."/>
            <person name="Jones K.M."/>
            <person name="Gansberger K."/>
            <person name="Moffat K."/>
            <person name="Hill J."/>
            <person name="Bera J."/>
            <person name="Fadrosh D."/>
            <person name="Jin S."/>
            <person name="Johri S."/>
            <person name="Kim M."/>
            <person name="Overton L."/>
            <person name="Reardon M."/>
            <person name="Tsitrin T."/>
            <person name="Vuong H."/>
            <person name="Weaver B."/>
            <person name="Ciecko A."/>
            <person name="Tallon L."/>
            <person name="Jackson J."/>
            <person name="Pai G."/>
            <person name="Aken S.V."/>
            <person name="Utterback T."/>
            <person name="Reidmuller S."/>
            <person name="Feldblyum T."/>
            <person name="Hsiao J."/>
            <person name="Zismann V."/>
            <person name="Iobst S."/>
            <person name="de Vazeille A.R."/>
            <person name="Buell C.R."/>
            <person name="Ying K."/>
            <person name="Li Y."/>
            <person name="Lu T."/>
            <person name="Huang Y."/>
            <person name="Zhao Q."/>
            <person name="Feng Q."/>
            <person name="Zhang L."/>
            <person name="Zhu J."/>
            <person name="Weng Q."/>
            <person name="Mu J."/>
            <person name="Lu Y."/>
            <person name="Fan D."/>
            <person name="Liu Y."/>
            <person name="Guan J."/>
            <person name="Zhang Y."/>
            <person name="Yu S."/>
            <person name="Liu X."/>
            <person name="Zhang Y."/>
            <person name="Hong G."/>
            <person name="Han B."/>
            <person name="Choisne N."/>
            <person name="Demange N."/>
            <person name="Orjeda G."/>
            <person name="Samain S."/>
            <person name="Cattolico L."/>
            <person name="Pelletier E."/>
            <person name="Couloux A."/>
            <person name="Segurens B."/>
            <person name="Wincker P."/>
            <person name="D'Hont A."/>
            <person name="Scarpelli C."/>
            <person name="Weissenbach J."/>
            <person name="Salanoubat M."/>
            <person name="Quetier F."/>
            <person name="Yu Y."/>
            <person name="Kim H.R."/>
            <person name="Rambo T."/>
            <person name="Currie J."/>
            <person name="Collura K."/>
            <person name="Luo M."/>
            <person name="Yang T."/>
            <person name="Ammiraju J.S.S."/>
            <person name="Engler F."/>
            <person name="Soderlund C."/>
            <person name="Wing R.A."/>
            <person name="Palmer L.E."/>
            <person name="de la Bastide M."/>
            <person name="Spiegel L."/>
            <person name="Nascimento L."/>
            <person name="Zutavern T."/>
            <person name="O'Shaughnessy A."/>
            <person name="Dike S."/>
            <person name="Dedhia N."/>
            <person name="Preston R."/>
            <person name="Balija V."/>
            <person name="McCombie W.R."/>
            <person name="Chow T."/>
            <person name="Chen H."/>
            <person name="Chung M."/>
            <person name="Chen C."/>
            <person name="Shaw J."/>
            <person name="Wu H."/>
            <person name="Hsiao K."/>
            <person name="Chao Y."/>
            <person name="Chu M."/>
            <person name="Cheng C."/>
            <person name="Hour A."/>
            <person name="Lee P."/>
            <person name="Lin S."/>
            <person name="Lin Y."/>
            <person name="Liou J."/>
            <person name="Liu S."/>
            <person name="Hsing Y."/>
            <person name="Raghuvanshi S."/>
            <person name="Mohanty A."/>
            <person name="Bharti A.K."/>
            <person name="Gaur A."/>
            <person name="Gupta V."/>
            <person name="Kumar D."/>
            <person name="Ravi V."/>
            <person name="Vij S."/>
            <person name="Kapur A."/>
            <person name="Khurana P."/>
            <person name="Khurana P."/>
            <person name="Khurana J.P."/>
            <person name="Tyagi A.K."/>
            <person name="Gaikwad K."/>
            <person name="Singh A."/>
            <person name="Dalal V."/>
            <person name="Srivastava S."/>
            <person name="Dixit A."/>
            <person name="Pal A.K."/>
            <person name="Ghazi I.A."/>
            <person name="Yadav M."/>
            <person name="Pandit A."/>
            <person name="Bhargava A."/>
            <person name="Sureshbabu K."/>
            <person name="Batra K."/>
            <person name="Sharma T.R."/>
            <person name="Mohapatra T."/>
            <person name="Singh N.K."/>
            <person name="Messing J."/>
            <person name="Nelson A.B."/>
            <person name="Fuks G."/>
            <person name="Kavchok S."/>
            <person name="Keizer G."/>
            <person name="Linton E."/>
            <person name="Llaca V."/>
            <person name="Song R."/>
            <person name="Tanyolac B."/>
            <person name="Young S."/>
            <person name="Ho-Il K."/>
            <person name="Hahn J.H."/>
            <person name="Sangsakoo G."/>
            <person name="Vanavichit A."/>
            <person name="de Mattos Luiz.A.T."/>
            <person name="Zimmer P.D."/>
            <person name="Malone G."/>
            <person name="Dellagostin O."/>
            <person name="de Oliveira A.C."/>
            <person name="Bevan M."/>
            <person name="Bancroft I."/>
            <person name="Minx P."/>
            <person name="Cordum H."/>
            <person name="Wilson R."/>
            <person name="Cheng Z."/>
            <person name="Jin W."/>
            <person name="Jiang J."/>
            <person name="Leong S.A."/>
            <person name="Iwama H."/>
            <person name="Gojobori T."/>
            <person name="Itoh T."/>
            <person name="Niimura Y."/>
            <person name="Fujii Y."/>
            <person name="Habara T."/>
            <person name="Sakai H."/>
            <person name="Sato Y."/>
            <person name="Wilson G."/>
            <person name="Kumar K."/>
            <person name="McCouch S."/>
            <person name="Juretic N."/>
            <person name="Hoen D."/>
            <person name="Wright S."/>
            <person name="Bruskiewich R."/>
            <person name="Bureau T."/>
            <person name="Miyao A."/>
            <person name="Hirochika H."/>
            <person name="Nishikawa T."/>
            <person name="Kadowaki K."/>
            <person name="Sugiura M."/>
            <person name="Burr B."/>
            <person name="Sasaki T."/>
        </authorList>
    </citation>
    <scope>NUCLEOTIDE SEQUENCE [LARGE SCALE GENOMIC DNA]</scope>
    <source>
        <strain evidence="8">cv. Nipponbare</strain>
    </source>
</reference>
<dbReference type="InterPro" id="IPR038765">
    <property type="entry name" value="Papain-like_cys_pep_sf"/>
</dbReference>
<feature type="compositionally biased region" description="Low complexity" evidence="5">
    <location>
        <begin position="32"/>
        <end position="45"/>
    </location>
</feature>
<feature type="region of interest" description="Disordered" evidence="5">
    <location>
        <begin position="28"/>
        <end position="75"/>
    </location>
</feature>
<feature type="region of interest" description="Disordered" evidence="5">
    <location>
        <begin position="398"/>
        <end position="450"/>
    </location>
</feature>
<evidence type="ECO:0000259" key="6">
    <source>
        <dbReference type="PROSITE" id="PS50966"/>
    </source>
</evidence>
<dbReference type="EMBL" id="AC136501">
    <property type="protein sequence ID" value="AAX95440.1"/>
    <property type="molecule type" value="Genomic_DNA"/>
</dbReference>
<feature type="region of interest" description="Disordered" evidence="5">
    <location>
        <begin position="1160"/>
        <end position="1243"/>
    </location>
</feature>
<evidence type="ECO:0000313" key="7">
    <source>
        <dbReference type="EMBL" id="AAX95440.1"/>
    </source>
</evidence>
<evidence type="ECO:0000313" key="8">
    <source>
        <dbReference type="Proteomes" id="UP000000763"/>
    </source>
</evidence>
<keyword evidence="4" id="KW-0863">Zinc-finger</keyword>
<dbReference type="PROSITE" id="PS50966">
    <property type="entry name" value="ZF_SWIM"/>
    <property type="match status" value="1"/>
</dbReference>
<dbReference type="InterPro" id="IPR007527">
    <property type="entry name" value="Znf_SWIM"/>
</dbReference>
<evidence type="ECO:0000256" key="4">
    <source>
        <dbReference type="PROSITE-ProRule" id="PRU00325"/>
    </source>
</evidence>
<evidence type="ECO:0000256" key="3">
    <source>
        <dbReference type="ARBA" id="ARBA00022801"/>
    </source>
</evidence>
<dbReference type="Pfam" id="PF03101">
    <property type="entry name" value="FAR1"/>
    <property type="match status" value="1"/>
</dbReference>
<dbReference type="SUPFAM" id="SSF54001">
    <property type="entry name" value="Cysteine proteinases"/>
    <property type="match status" value="1"/>
</dbReference>
<dbReference type="InterPro" id="IPR003653">
    <property type="entry name" value="Peptidase_C48_C"/>
</dbReference>
<keyword evidence="2" id="KW-0645">Protease</keyword>
<dbReference type="GO" id="GO:0006355">
    <property type="term" value="P:regulation of DNA-templated transcription"/>
    <property type="evidence" value="ECO:0007669"/>
    <property type="project" value="InterPro"/>
</dbReference>
<keyword evidence="4" id="KW-0479">Metal-binding</keyword>
<accession>Q2R6S5</accession>
<sequence length="1243" mass="139793">MEMTGKMPARVKRIRFADSQNECEVVLPQTLASGGASSSRAVGEATQSKPKRRRRATSAGEGPSGDEPSETKGPNLTRCSAALVVQACRALSTVHHEKLEEIGLDAVAYKSLESLEQPDLIQWLMDRTDPDTMCISIDDDRKIPITSRTVRLVLGTPLGGNDIVLPSHKVVRTVHESITDELGIHKKARLSTKQLIEVIKSQKDDSRAVRYFIMVLMSKLLVPTTDVYVPKGDVWVASDLDRVAAIDWSKAVFRALNDSIRCWCQNPASSIASCVIFLVVLYLDNILPPRDIGLDLTFTPRIQMFTKDIVDKLVAADQEASGDGTPPFGNLPRLGLLESLAEYDRQAKESALEIERQFRLVVDKQHMLCQSVIDVLQANRAAQPPLVVPQAAQCQEASRRQSDVQFTSADINPNDSEDQQQQQHHGCNGSPSAFDQHTIHPNAPTHVSPSMEIVPYIPPVRLEVADQPHPGSAHSPDLTQRSPIPMDSAPLTSEEVSAQYSAPDTAEEPPAIEAGGVIGNVPGASTAIQTEDAPRAIDQESHGTEPKRFIQKPARFVSPVVVGPSIMPSDVSLSVQLRDFLLTNGGRMDSVKLLEIDSSVAYGNDELKSFSNGNLTEWLFIDAFSSILFKDDMRNMPDTFGKRIFFPTSVSIIVPVLHHDHWSLYAINIAHGRVDIMDSNNYNLIGTLESDHHCALSKRIIKRLSDALHEVAPKSFCRFGGFRKNMMKCPKMQICSNDCAFYIMRFMEAYDGNRESIETLSIPGPSVPPHMVPTEGMAFPTYDDAYNFYQRYACHAGFDIKKSRMHKAFREVCCTREGKHVSKVNNGDRQWRRPSKKMGCKAYVKLRHNYDGGALSSVVWHILNHHSDPLNTIFSRDAQIEPDMMLCINQTYTPYEFETSWDQFIKRYDLEGCPTMKALYDIRDKWVPAFSRKEYCGRMTSTQRSESMNKLVKHKFVDHQTTLHRFARRMLEVITDRKEKEAAETRAWSGKPVLAVWWPFVIQMSRLYTRAAFRLFEDALQDSTDFRITQDDNFRNGWLVSHTKLSEKHNWCQKQFKLIADVDEGVFTCECKKWEHIGMFCTHMPWAFVHVQLEKIPAAYILKRSRTKGRTRDPDEEVQIGAKGKKMCTRECGWCHLRDGHYANTCPMNPTNFNKVMKAANRGKGKRGRPRGSGRGRGRGTNAGCKVSTAVPRTTRRSTREGPSLRRCLDNEWAEDAAESARYTDDDQTNADDDIGSYESDSA</sequence>
<dbReference type="AlphaFoldDB" id="Q2R6S5"/>
<reference evidence="8" key="2">
    <citation type="journal article" date="2008" name="Nucleic Acids Res.">
        <title>The rice annotation project database (RAP-DB): 2008 update.</title>
        <authorList>
            <consortium name="The rice annotation project (RAP)"/>
        </authorList>
    </citation>
    <scope>GENOME REANNOTATION</scope>
    <source>
        <strain evidence="8">cv. Nipponbare</strain>
    </source>
</reference>
<keyword evidence="3" id="KW-0378">Hydrolase</keyword>
<feature type="compositionally biased region" description="Basic and acidic residues" evidence="5">
    <location>
        <begin position="1198"/>
        <end position="1210"/>
    </location>
</feature>
<keyword evidence="4" id="KW-0862">Zinc</keyword>
<dbReference type="InterPro" id="IPR031052">
    <property type="entry name" value="FHY3/FAR1"/>
</dbReference>
<dbReference type="PANTHER" id="PTHR31669">
    <property type="entry name" value="PROTEIN FAR1-RELATED SEQUENCE 10-RELATED"/>
    <property type="match status" value="1"/>
</dbReference>
<name>Q2R6S5_ORYSJ</name>
<organism evidence="7 8">
    <name type="scientific">Oryza sativa subsp. japonica</name>
    <name type="common">Rice</name>
    <dbReference type="NCBI Taxonomy" id="39947"/>
    <lineage>
        <taxon>Eukaryota</taxon>
        <taxon>Viridiplantae</taxon>
        <taxon>Streptophyta</taxon>
        <taxon>Embryophyta</taxon>
        <taxon>Tracheophyta</taxon>
        <taxon>Spermatophyta</taxon>
        <taxon>Magnoliopsida</taxon>
        <taxon>Liliopsida</taxon>
        <taxon>Poales</taxon>
        <taxon>Poaceae</taxon>
        <taxon>BOP clade</taxon>
        <taxon>Oryzoideae</taxon>
        <taxon>Oryzeae</taxon>
        <taxon>Oryzinae</taxon>
        <taxon>Oryza</taxon>
        <taxon>Oryza sativa</taxon>
    </lineage>
</organism>
<feature type="domain" description="SWIM-type" evidence="6">
    <location>
        <begin position="1056"/>
        <end position="1092"/>
    </location>
</feature>
<feature type="compositionally biased region" description="Acidic residues" evidence="5">
    <location>
        <begin position="1226"/>
        <end position="1243"/>
    </location>
</feature>
<proteinExistence type="inferred from homology"/>
<dbReference type="GO" id="GO:0008270">
    <property type="term" value="F:zinc ion binding"/>
    <property type="evidence" value="ECO:0007669"/>
    <property type="project" value="UniProtKB-KW"/>
</dbReference>
<dbReference type="Pfam" id="PF02902">
    <property type="entry name" value="Peptidase_C48"/>
    <property type="match status" value="1"/>
</dbReference>
<feature type="region of interest" description="Disordered" evidence="5">
    <location>
        <begin position="464"/>
        <end position="489"/>
    </location>
</feature>
<evidence type="ECO:0000256" key="5">
    <source>
        <dbReference type="SAM" id="MobiDB-lite"/>
    </source>
</evidence>
<dbReference type="Proteomes" id="UP000000763">
    <property type="component" value="Chromosome 11"/>
</dbReference>
<protein>
    <recommendedName>
        <fullName evidence="6">SWIM-type domain-containing protein</fullName>
    </recommendedName>
</protein>
<evidence type="ECO:0000256" key="2">
    <source>
        <dbReference type="ARBA" id="ARBA00022670"/>
    </source>
</evidence>
<dbReference type="PANTHER" id="PTHR31669:SF217">
    <property type="entry name" value="PROTEIN FAR1-RELATED SEQUENCE"/>
    <property type="match status" value="1"/>
</dbReference>